<evidence type="ECO:0000259" key="15">
    <source>
        <dbReference type="PROSITE" id="PS51184"/>
    </source>
</evidence>
<feature type="region of interest" description="Disordered" evidence="13">
    <location>
        <begin position="101"/>
        <end position="130"/>
    </location>
</feature>
<evidence type="ECO:0000313" key="18">
    <source>
        <dbReference type="Proteomes" id="UP000030645"/>
    </source>
</evidence>
<proteinExistence type="inferred from homology"/>
<evidence type="ECO:0000259" key="16">
    <source>
        <dbReference type="PROSITE" id="PS51775"/>
    </source>
</evidence>
<evidence type="ECO:0000256" key="4">
    <source>
        <dbReference type="ARBA" id="ARBA00022692"/>
    </source>
</evidence>
<feature type="compositionally biased region" description="Basic and acidic residues" evidence="13">
    <location>
        <begin position="825"/>
        <end position="840"/>
    </location>
</feature>
<dbReference type="GO" id="GO:0003712">
    <property type="term" value="F:transcription coregulator activity"/>
    <property type="evidence" value="ECO:0007669"/>
    <property type="project" value="TreeGrafter"/>
</dbReference>
<dbReference type="InterPro" id="IPR018866">
    <property type="entry name" value="Znf-4CXXC_R1"/>
</dbReference>
<dbReference type="PANTHER" id="PTHR12549:SF11">
    <property type="entry name" value="LYSINE-SPECIFIC DEMETHYLASE JMJ25"/>
    <property type="match status" value="1"/>
</dbReference>
<feature type="compositionally biased region" description="Basic and acidic residues" evidence="13">
    <location>
        <begin position="1270"/>
        <end position="1288"/>
    </location>
</feature>
<feature type="compositionally biased region" description="Basic residues" evidence="13">
    <location>
        <begin position="2143"/>
        <end position="2152"/>
    </location>
</feature>
<dbReference type="GO" id="GO:0000118">
    <property type="term" value="C:histone deacetylase complex"/>
    <property type="evidence" value="ECO:0007669"/>
    <property type="project" value="TreeGrafter"/>
</dbReference>
<protein>
    <submittedName>
        <fullName evidence="17">Lysine-specific demethylase 3B</fullName>
    </submittedName>
</protein>
<dbReference type="InterPro" id="IPR001841">
    <property type="entry name" value="Znf_RING"/>
</dbReference>
<keyword evidence="18" id="KW-1185">Reference proteome</keyword>
<dbReference type="GO" id="GO:0008270">
    <property type="term" value="F:zinc ion binding"/>
    <property type="evidence" value="ECO:0007669"/>
    <property type="project" value="UniProtKB-KW"/>
</dbReference>
<keyword evidence="17" id="KW-0489">Methyltransferase</keyword>
<organism evidence="17 18">
    <name type="scientific">Morus notabilis</name>
    <dbReference type="NCBI Taxonomy" id="981085"/>
    <lineage>
        <taxon>Eukaryota</taxon>
        <taxon>Viridiplantae</taxon>
        <taxon>Streptophyta</taxon>
        <taxon>Embryophyta</taxon>
        <taxon>Tracheophyta</taxon>
        <taxon>Spermatophyta</taxon>
        <taxon>Magnoliopsida</taxon>
        <taxon>eudicotyledons</taxon>
        <taxon>Gunneridae</taxon>
        <taxon>Pentapetalae</taxon>
        <taxon>rosids</taxon>
        <taxon>fabids</taxon>
        <taxon>Rosales</taxon>
        <taxon>Moraceae</taxon>
        <taxon>Moreae</taxon>
        <taxon>Morus</taxon>
    </lineage>
</organism>
<name>W9RXS2_9ROSA</name>
<feature type="compositionally biased region" description="Basic and acidic residues" evidence="13">
    <location>
        <begin position="1347"/>
        <end position="1371"/>
    </location>
</feature>
<dbReference type="eggNOG" id="KOG1356">
    <property type="taxonomic scope" value="Eukaryota"/>
</dbReference>
<dbReference type="GO" id="GO:0080115">
    <property type="term" value="F:myosin XI tail binding"/>
    <property type="evidence" value="ECO:0007669"/>
    <property type="project" value="UniProtKB-ARBA"/>
</dbReference>
<keyword evidence="7" id="KW-0805">Transcription regulation</keyword>
<dbReference type="PROSITE" id="PS51184">
    <property type="entry name" value="JMJC"/>
    <property type="match status" value="1"/>
</dbReference>
<evidence type="ECO:0000256" key="5">
    <source>
        <dbReference type="ARBA" id="ARBA00022723"/>
    </source>
</evidence>
<feature type="region of interest" description="Disordered" evidence="13">
    <location>
        <begin position="204"/>
        <end position="226"/>
    </location>
</feature>
<keyword evidence="17" id="KW-0808">Transferase</keyword>
<feature type="compositionally biased region" description="Basic and acidic residues" evidence="13">
    <location>
        <begin position="1242"/>
        <end position="1257"/>
    </location>
</feature>
<feature type="compositionally biased region" description="Basic and acidic residues" evidence="13">
    <location>
        <begin position="105"/>
        <end position="116"/>
    </location>
</feature>
<keyword evidence="4" id="KW-0812">Transmembrane</keyword>
<keyword evidence="9" id="KW-0804">Transcription</keyword>
<feature type="domain" description="GTD-binding" evidence="16">
    <location>
        <begin position="286"/>
        <end position="384"/>
    </location>
</feature>
<feature type="compositionally biased region" description="Basic residues" evidence="13">
    <location>
        <begin position="800"/>
        <end position="809"/>
    </location>
</feature>
<dbReference type="STRING" id="981085.W9RXS2"/>
<feature type="compositionally biased region" description="Low complexity" evidence="13">
    <location>
        <begin position="1330"/>
        <end position="1344"/>
    </location>
</feature>
<feature type="compositionally biased region" description="Basic and acidic residues" evidence="13">
    <location>
        <begin position="778"/>
        <end position="788"/>
    </location>
</feature>
<comment type="subcellular location">
    <subcellularLocation>
        <location evidence="2">Membrane</location>
    </subcellularLocation>
    <subcellularLocation>
        <location evidence="1">Nucleus</location>
    </subcellularLocation>
</comment>
<gene>
    <name evidence="17" type="ORF">L484_021606</name>
</gene>
<comment type="similarity">
    <text evidence="3">Belongs to the JARID1 histone demethylase family.</text>
</comment>
<evidence type="ECO:0000256" key="8">
    <source>
        <dbReference type="ARBA" id="ARBA00023136"/>
    </source>
</evidence>
<evidence type="ECO:0000256" key="11">
    <source>
        <dbReference type="PROSITE-ProRule" id="PRU00175"/>
    </source>
</evidence>
<dbReference type="InterPro" id="IPR003347">
    <property type="entry name" value="JmjC_dom"/>
</dbReference>
<dbReference type="PANTHER" id="PTHR12549">
    <property type="entry name" value="JMJC DOMAIN-CONTAINING HISTONE DEMETHYLATION PROTEIN"/>
    <property type="match status" value="1"/>
</dbReference>
<dbReference type="Pfam" id="PF04576">
    <property type="entry name" value="Zein-binding"/>
    <property type="match status" value="1"/>
</dbReference>
<accession>W9RXS2</accession>
<feature type="region of interest" description="Disordered" evidence="13">
    <location>
        <begin position="1242"/>
        <end position="1371"/>
    </location>
</feature>
<reference evidence="18" key="1">
    <citation type="submission" date="2013-01" db="EMBL/GenBank/DDBJ databases">
        <title>Draft Genome Sequence of a Mulberry Tree, Morus notabilis C.K. Schneid.</title>
        <authorList>
            <person name="He N."/>
            <person name="Zhao S."/>
        </authorList>
    </citation>
    <scope>NUCLEOTIDE SEQUENCE</scope>
</reference>
<dbReference type="GO" id="GO:0032259">
    <property type="term" value="P:methylation"/>
    <property type="evidence" value="ECO:0007669"/>
    <property type="project" value="UniProtKB-KW"/>
</dbReference>
<dbReference type="Proteomes" id="UP000030645">
    <property type="component" value="Unassembled WGS sequence"/>
</dbReference>
<evidence type="ECO:0000256" key="3">
    <source>
        <dbReference type="ARBA" id="ARBA00006801"/>
    </source>
</evidence>
<feature type="domain" description="JmjC" evidence="15">
    <location>
        <begin position="1843"/>
        <end position="2097"/>
    </location>
</feature>
<feature type="region of interest" description="Disordered" evidence="13">
    <location>
        <begin position="2128"/>
        <end position="2152"/>
    </location>
</feature>
<dbReference type="GO" id="GO:0000785">
    <property type="term" value="C:chromatin"/>
    <property type="evidence" value="ECO:0007669"/>
    <property type="project" value="TreeGrafter"/>
</dbReference>
<dbReference type="GO" id="GO:0032454">
    <property type="term" value="F:histone H3K9 demethylase activity"/>
    <property type="evidence" value="ECO:0007669"/>
    <property type="project" value="InterPro"/>
</dbReference>
<feature type="domain" description="RING-type" evidence="14">
    <location>
        <begin position="1408"/>
        <end position="1455"/>
    </location>
</feature>
<evidence type="ECO:0000313" key="17">
    <source>
        <dbReference type="EMBL" id="EXC16951.1"/>
    </source>
</evidence>
<evidence type="ECO:0000259" key="14">
    <source>
        <dbReference type="PROSITE" id="PS50089"/>
    </source>
</evidence>
<feature type="coiled-coil region" evidence="12">
    <location>
        <begin position="292"/>
        <end position="347"/>
    </location>
</feature>
<feature type="compositionally biased region" description="Acidic residues" evidence="13">
    <location>
        <begin position="917"/>
        <end position="927"/>
    </location>
</feature>
<dbReference type="SMART" id="SM00558">
    <property type="entry name" value="JmjC"/>
    <property type="match status" value="1"/>
</dbReference>
<dbReference type="InterPro" id="IPR045109">
    <property type="entry name" value="LSDs-like"/>
</dbReference>
<feature type="region of interest" description="Disordered" evidence="13">
    <location>
        <begin position="161"/>
        <end position="184"/>
    </location>
</feature>
<dbReference type="PROSITE" id="PS51775">
    <property type="entry name" value="GTD_BINDING"/>
    <property type="match status" value="1"/>
</dbReference>
<evidence type="ECO:0000256" key="6">
    <source>
        <dbReference type="ARBA" id="ARBA00022989"/>
    </source>
</evidence>
<evidence type="ECO:0000256" key="12">
    <source>
        <dbReference type="SAM" id="Coils"/>
    </source>
</evidence>
<dbReference type="SUPFAM" id="SSF51197">
    <property type="entry name" value="Clavaminate synthase-like"/>
    <property type="match status" value="1"/>
</dbReference>
<feature type="compositionally biased region" description="Low complexity" evidence="13">
    <location>
        <begin position="1304"/>
        <end position="1313"/>
    </location>
</feature>
<feature type="region of interest" description="Disordered" evidence="13">
    <location>
        <begin position="1178"/>
        <end position="1223"/>
    </location>
</feature>
<dbReference type="GO" id="GO:0031490">
    <property type="term" value="F:chromatin DNA binding"/>
    <property type="evidence" value="ECO:0007669"/>
    <property type="project" value="TreeGrafter"/>
</dbReference>
<keyword evidence="5" id="KW-0479">Metal-binding</keyword>
<dbReference type="EMBL" id="KE345804">
    <property type="protein sequence ID" value="EXC16951.1"/>
    <property type="molecule type" value="Genomic_DNA"/>
</dbReference>
<dbReference type="GO" id="GO:0008168">
    <property type="term" value="F:methyltransferase activity"/>
    <property type="evidence" value="ECO:0007669"/>
    <property type="project" value="UniProtKB-KW"/>
</dbReference>
<keyword evidence="12" id="KW-0175">Coiled coil</keyword>
<feature type="region of interest" description="Disordered" evidence="13">
    <location>
        <begin position="745"/>
        <end position="840"/>
    </location>
</feature>
<feature type="compositionally biased region" description="Basic residues" evidence="13">
    <location>
        <begin position="1210"/>
        <end position="1219"/>
    </location>
</feature>
<dbReference type="GO" id="GO:0006357">
    <property type="term" value="P:regulation of transcription by RNA polymerase II"/>
    <property type="evidence" value="ECO:0007669"/>
    <property type="project" value="TreeGrafter"/>
</dbReference>
<dbReference type="Gene3D" id="2.60.120.650">
    <property type="entry name" value="Cupin"/>
    <property type="match status" value="1"/>
</dbReference>
<evidence type="ECO:0000256" key="7">
    <source>
        <dbReference type="ARBA" id="ARBA00023015"/>
    </source>
</evidence>
<dbReference type="Pfam" id="PF10497">
    <property type="entry name" value="zf-4CXXC_R1"/>
    <property type="match status" value="1"/>
</dbReference>
<evidence type="ECO:0000256" key="9">
    <source>
        <dbReference type="ARBA" id="ARBA00023163"/>
    </source>
</evidence>
<keyword evidence="11" id="KW-0862">Zinc</keyword>
<dbReference type="InterPro" id="IPR007656">
    <property type="entry name" value="GTD-bd"/>
</dbReference>
<dbReference type="PROSITE" id="PS50089">
    <property type="entry name" value="ZF_RING_2"/>
    <property type="match status" value="1"/>
</dbReference>
<sequence length="2152" mass="241890">MKLTSQAMNSWTFSELVAAFLDLSIAYCLLCASAFAFFASRFLALFGLCLPCPCDGLFWNPRNNSNRQLVDCPYEKISSVYFSVKSKFPFDSVLGGDEQNGNSHLKLENEGNHGENGECGTSSSSSPGTRFHDLVETDVKRKTGAEFGAVNFEGSKEEEYGAEGQRVVEQRPRHGLRRRRKGGGSVNYGKASFVSSYDTLQSDARNIPQSPPSISKMGNEVSEDPNDYGDDREAITAFGSLEGVSLGLASNNSNDDCKHAEREAVSIEELGRGTQGDFELDKNEKNMIRLLEQALEEEHAACSALYLELEKERSAAASAADEAMAMILRLQKEKASIEMEAKQYQRMIEAKAAYDAEEMNILKEILLRREREKHFLEKEVEACRQMIVGNAQSDSDAQDVADLQELTNSAIYSGEDPILLLQQLNESIEKPKLKVANKLAIPELAEDDDALVDMQEHPSSDGHPHFLSGNEFNHECKEKGVVKEVPRWEEDFKYYELSTPKGLDMLETSVTPFVEDPDQIGSTSLCVDFASKASDIPYRESKDPPNLVFDGESHVYDVHVIDHKSKTLNAVSVKNERQSVSAPSNVPKNCGSPSLSTHYEMNRSSSDITSGLPPTGFSQEKAVLTDCRRNSMSAVDYEKLKIENEVEWLRERLRIVQKGREKLNFSVGHREREKLQLQLLEDIASQLREIRQLNEPGKAERQASLPPTYSKVGSPFFVDPVALLVTLAETYQLLDSLDTQVARTSEKSIENIPENRFSLEGPEGEANQKRRRGRKKVEKKDQEARDSAMEIVGGEGVVGMKKRVRKPKSSKPLAEKGPGSKKTKLVVEGDKENGEEVKEAEEFRVSEMERVVEENVVGEGVEKKKRRKKKAVEGSEILVENVLEKAKDVVENSRDNESSELLVKKGNKKVSVVVEDVPENGEMENAVEDGGNGVEKNKRGRKGRKKEALGESSEIFVEKDKAKLVVEENVVGEGVEKKKRGKKKKAVEGSEILVEKVLEKAKDVVENGRDDESSELLVKKGGKKVNIVVEDVPENGENVKSSREVGDFVMANAVEDDGNGVQKNKCRRKGRKKEVLGESSEIFVEKEKAKLVVEGDKKNGEEVKEAEEFRFSEMEKVVEENVVGEGVEKKKRVKKKKVMEGPEILEKAKDVVGNGGDDESSELLVKKGGKKVNVVAEDVPENGENVKNSREVGDFEMANAVEDGGNGVQKNKRRRKGRKKEVLGESSEIFVEKEEAKLVVEDVRENGEKGQGGKDLEMENIVEEVSDGVEENKGGQNGHEKKVLKESLEISVEEDGEKSKLVVEGENGANEGNEGPKKRLRGYSKRVNTGKNGSSISISGKESSLNQEKEVDASKATRKNEGNLDNHQKGVELSEIDNHKGYSLRRGNVPVQEKPKLNKSDQKVSSMCHQCQKNDKGRVVRCKSCNRKRFCVPCITKWYPHTLEEEIAEACPVCREICNCKACLRLDAPITKIEKLELNISKDEEIEHSRYLLQGLLPFLKRLNEEQGIESEMEAKRRGVSLSELKIQESHCSKNERIYCNNCKTSIVDFHRSCPLCSYDLCLGCCREIRDGHLQGSEEDLIMPFISRGLEYLHGGGSKEEASSGGTSYYDSVIPISEWKANEDGSIPCPSKDLEGCSHVLLELRSLFPENFVPKLVKKAEELADTYKLIDTSEIPTHQCSCLNARDASELSLKMVRKAANREDSDDNYLYCPKASKIQLEDLKHFREHWMRGEPVIVDNVLETASGLSWEPFVMWRACRQLHHVKYDKHLEVKAIDCLDWCEGDINIHQFFIGYLEGRFDLKRWPQILKLKDWPPSSLFAERLPRHNAEFISCLPFKEYTHPLNGLLNLFVKLPKESLKPDMGPKTYIAYGVQQELGRGDSVTKLHCDMSDAVNVLTHTAEVKFTPEQLTTIEDLKKKHSEQDQREIFGSRVASDCEWKVKEFSQLNSRKSQELDKDESGGNIDLLLNSGNTLEGLEEAEGGALWDIFRREDVPKLQEYLKKHFREFRHTYGCPVHQVIHPIHDQTMYLTMEHKRKLKEEYGIEPWTFVQKLGDAVLIPAGCPHQVRNLKSCIKVALDFVSPENVDECVRLTEEFRTLPSGHKAKEDKLEVKKMALYAMKEVVETLYPKQRSKRKRNEEKGKKGKGKGKVV</sequence>
<keyword evidence="8" id="KW-0472">Membrane</keyword>
<evidence type="ECO:0000256" key="10">
    <source>
        <dbReference type="ARBA" id="ARBA00023242"/>
    </source>
</evidence>
<evidence type="ECO:0000256" key="1">
    <source>
        <dbReference type="ARBA" id="ARBA00004123"/>
    </source>
</evidence>
<feature type="compositionally biased region" description="Basic residues" evidence="13">
    <location>
        <begin position="173"/>
        <end position="182"/>
    </location>
</feature>
<feature type="region of interest" description="Disordered" evidence="13">
    <location>
        <begin position="917"/>
        <end position="947"/>
    </location>
</feature>
<keyword evidence="10" id="KW-0539">Nucleus</keyword>
<feature type="compositionally biased region" description="Acidic residues" evidence="13">
    <location>
        <begin position="1258"/>
        <end position="1269"/>
    </location>
</feature>
<evidence type="ECO:0000256" key="2">
    <source>
        <dbReference type="ARBA" id="ARBA00004370"/>
    </source>
</evidence>
<dbReference type="Pfam" id="PF02373">
    <property type="entry name" value="JmjC"/>
    <property type="match status" value="1"/>
</dbReference>
<evidence type="ECO:0000256" key="13">
    <source>
        <dbReference type="SAM" id="MobiDB-lite"/>
    </source>
</evidence>
<keyword evidence="11" id="KW-0863">Zinc-finger</keyword>
<dbReference type="GO" id="GO:0016020">
    <property type="term" value="C:membrane"/>
    <property type="evidence" value="ECO:0007669"/>
    <property type="project" value="UniProtKB-SubCell"/>
</dbReference>
<keyword evidence="6" id="KW-1133">Transmembrane helix</keyword>